<dbReference type="Pfam" id="PF01535">
    <property type="entry name" value="PPR"/>
    <property type="match status" value="1"/>
</dbReference>
<evidence type="ECO:0000256" key="1">
    <source>
        <dbReference type="ARBA" id="ARBA00006643"/>
    </source>
</evidence>
<dbReference type="PANTHER" id="PTHR47926">
    <property type="entry name" value="PENTATRICOPEPTIDE REPEAT-CONTAINING PROTEIN"/>
    <property type="match status" value="1"/>
</dbReference>
<dbReference type="Pfam" id="PF13041">
    <property type="entry name" value="PPR_2"/>
    <property type="match status" value="1"/>
</dbReference>
<dbReference type="GO" id="GO:0003723">
    <property type="term" value="F:RNA binding"/>
    <property type="evidence" value="ECO:0007669"/>
    <property type="project" value="InterPro"/>
</dbReference>
<dbReference type="InterPro" id="IPR011990">
    <property type="entry name" value="TPR-like_helical_dom_sf"/>
</dbReference>
<dbReference type="InterPro" id="IPR046960">
    <property type="entry name" value="PPR_At4g14850-like_plant"/>
</dbReference>
<comment type="caution">
    <text evidence="5">The sequence shown here is derived from an EMBL/GenBank/DDBJ whole genome shotgun (WGS) entry which is preliminary data.</text>
</comment>
<gene>
    <name evidence="5" type="ORF">L1049_003068</name>
</gene>
<keyword evidence="6" id="KW-1185">Reference proteome</keyword>
<dbReference type="AlphaFoldDB" id="A0AAP0NIF3"/>
<comment type="similarity">
    <text evidence="1">Belongs to the PPR family. PCMP-H subfamily.</text>
</comment>
<dbReference type="GO" id="GO:0009451">
    <property type="term" value="P:RNA modification"/>
    <property type="evidence" value="ECO:0007669"/>
    <property type="project" value="InterPro"/>
</dbReference>
<dbReference type="Gene3D" id="1.25.40.10">
    <property type="entry name" value="Tetratricopeptide repeat domain"/>
    <property type="match status" value="1"/>
</dbReference>
<feature type="domain" description="DYW" evidence="4">
    <location>
        <begin position="220"/>
        <end position="312"/>
    </location>
</feature>
<dbReference type="EMBL" id="JBBPBK010000013">
    <property type="protein sequence ID" value="KAK9272691.1"/>
    <property type="molecule type" value="Genomic_DNA"/>
</dbReference>
<organism evidence="5 6">
    <name type="scientific">Liquidambar formosana</name>
    <name type="common">Formosan gum</name>
    <dbReference type="NCBI Taxonomy" id="63359"/>
    <lineage>
        <taxon>Eukaryota</taxon>
        <taxon>Viridiplantae</taxon>
        <taxon>Streptophyta</taxon>
        <taxon>Embryophyta</taxon>
        <taxon>Tracheophyta</taxon>
        <taxon>Spermatophyta</taxon>
        <taxon>Magnoliopsida</taxon>
        <taxon>eudicotyledons</taxon>
        <taxon>Gunneridae</taxon>
        <taxon>Pentapetalae</taxon>
        <taxon>Saxifragales</taxon>
        <taxon>Altingiaceae</taxon>
        <taxon>Liquidambar</taxon>
    </lineage>
</organism>
<sequence>MESRNIISWTSIITGFAKHGFARRALEMFHEMLKTGIKPNEITYVAVLSACSHVGMISEGWKQFNSMYKEHGISPRMEHYACMVDMFGRSGFLVEAIEFINSMPFKADALVWRTLLGACQVHGNTELGKHAAKRILEQDPHDPAAYILLSNLYASAGQWEDVVKIRKSMQERKLIKEAGCSWIEIESNVHKFHVGDTSHPQAREIYEELDQLAFKIKEMGYVPNTDFVLHNVGEEQKEQYLFQHSEKIAVAFGLISTAKSKPIRVFKNLRVCGDCHTAIKYISMATGREIVLRDSNRFHHIKDGACSCNDYW</sequence>
<dbReference type="InterPro" id="IPR002885">
    <property type="entry name" value="PPR_rpt"/>
</dbReference>
<dbReference type="GO" id="GO:0008270">
    <property type="term" value="F:zinc ion binding"/>
    <property type="evidence" value="ECO:0007669"/>
    <property type="project" value="InterPro"/>
</dbReference>
<dbReference type="Proteomes" id="UP001415857">
    <property type="component" value="Unassembled WGS sequence"/>
</dbReference>
<dbReference type="InterPro" id="IPR046849">
    <property type="entry name" value="E2_motif"/>
</dbReference>
<dbReference type="PANTHER" id="PTHR47926:SF522">
    <property type="entry name" value="TETRATRICOPEPTIDE REPEAT-LIKE SUPERFAMILY PROTEIN"/>
    <property type="match status" value="1"/>
</dbReference>
<feature type="repeat" description="PPR" evidence="3">
    <location>
        <begin position="40"/>
        <end position="75"/>
    </location>
</feature>
<dbReference type="Pfam" id="PF20430">
    <property type="entry name" value="Eplus_motif"/>
    <property type="match status" value="1"/>
</dbReference>
<protein>
    <recommendedName>
        <fullName evidence="4">DYW domain-containing protein</fullName>
    </recommendedName>
</protein>
<dbReference type="NCBIfam" id="TIGR00756">
    <property type="entry name" value="PPR"/>
    <property type="match status" value="2"/>
</dbReference>
<evidence type="ECO:0000313" key="6">
    <source>
        <dbReference type="Proteomes" id="UP001415857"/>
    </source>
</evidence>
<evidence type="ECO:0000256" key="3">
    <source>
        <dbReference type="PROSITE-ProRule" id="PRU00708"/>
    </source>
</evidence>
<dbReference type="FunFam" id="1.25.40.10:FF:002148">
    <property type="entry name" value="Pentatricopeptide repeat-containing protein At2g29760, chloroplastic"/>
    <property type="match status" value="1"/>
</dbReference>
<evidence type="ECO:0000256" key="2">
    <source>
        <dbReference type="ARBA" id="ARBA00022737"/>
    </source>
</evidence>
<reference evidence="5 6" key="1">
    <citation type="journal article" date="2024" name="Plant J.">
        <title>Genome sequences and population genomics reveal climatic adaptation and genomic divergence between two closely related sweetgum species.</title>
        <authorList>
            <person name="Xu W.Q."/>
            <person name="Ren C.Q."/>
            <person name="Zhang X.Y."/>
            <person name="Comes H.P."/>
            <person name="Liu X.H."/>
            <person name="Li Y.G."/>
            <person name="Kettle C.J."/>
            <person name="Jalonen R."/>
            <person name="Gaisberger H."/>
            <person name="Ma Y.Z."/>
            <person name="Qiu Y.X."/>
        </authorList>
    </citation>
    <scope>NUCLEOTIDE SEQUENCE [LARGE SCALE GENOMIC DNA]</scope>
    <source>
        <strain evidence="5">Hangzhou</strain>
    </source>
</reference>
<dbReference type="InterPro" id="IPR032867">
    <property type="entry name" value="DYW_dom"/>
</dbReference>
<accession>A0AAP0NIF3</accession>
<dbReference type="InterPro" id="IPR046848">
    <property type="entry name" value="E_motif"/>
</dbReference>
<evidence type="ECO:0000259" key="4">
    <source>
        <dbReference type="Pfam" id="PF14432"/>
    </source>
</evidence>
<name>A0AAP0NIF3_LIQFO</name>
<proteinExistence type="inferred from homology"/>
<dbReference type="Pfam" id="PF20431">
    <property type="entry name" value="E_motif"/>
    <property type="match status" value="1"/>
</dbReference>
<dbReference type="SUPFAM" id="SSF48452">
    <property type="entry name" value="TPR-like"/>
    <property type="match status" value="1"/>
</dbReference>
<evidence type="ECO:0000313" key="5">
    <source>
        <dbReference type="EMBL" id="KAK9272691.1"/>
    </source>
</evidence>
<dbReference type="PROSITE" id="PS51375">
    <property type="entry name" value="PPR"/>
    <property type="match status" value="2"/>
</dbReference>
<keyword evidence="2" id="KW-0677">Repeat</keyword>
<dbReference type="Pfam" id="PF14432">
    <property type="entry name" value="DYW_deaminase"/>
    <property type="match status" value="1"/>
</dbReference>
<feature type="repeat" description="PPR" evidence="3">
    <location>
        <begin position="5"/>
        <end position="39"/>
    </location>
</feature>